<evidence type="ECO:0000256" key="1">
    <source>
        <dbReference type="ARBA" id="ARBA00004418"/>
    </source>
</evidence>
<dbReference type="InterPro" id="IPR008972">
    <property type="entry name" value="Cupredoxin"/>
</dbReference>
<feature type="signal peptide" evidence="2">
    <location>
        <begin position="1"/>
        <end position="28"/>
    </location>
</feature>
<sequence length="209" mass="22308">MPAGSFMRPFLSALIFVVPAFTSLSAVASPVSVQVADSAGRALPEAVVLLEPLSGKPPVKPMPDAQLAQEKRQFKPRVTLITVGTAVNFPNFDTVRHHVYSFSKAKTFEIKLYAGVPSQPVVFDKPGIAVLGCNIHDRMAAWVVVADTPWHAMSGADGVARIADAPPGTYQISVWHAGLAANSPPVTRRVQVGSAELRESFQLAVETLP</sequence>
<proteinExistence type="predicted"/>
<comment type="caution">
    <text evidence="3">The sequence shown here is derived from an EMBL/GenBank/DDBJ whole genome shotgun (WGS) entry which is preliminary data.</text>
</comment>
<dbReference type="EMBL" id="VOPW01000001">
    <property type="protein sequence ID" value="TXC67115.1"/>
    <property type="molecule type" value="Genomic_DNA"/>
</dbReference>
<keyword evidence="2" id="KW-0732">Signal</keyword>
<dbReference type="AlphaFoldDB" id="A0A5C6U5P7"/>
<evidence type="ECO:0000313" key="4">
    <source>
        <dbReference type="Proteomes" id="UP000321832"/>
    </source>
</evidence>
<dbReference type="Proteomes" id="UP000321832">
    <property type="component" value="Unassembled WGS sequence"/>
</dbReference>
<dbReference type="CDD" id="cd04221">
    <property type="entry name" value="MauL"/>
    <property type="match status" value="1"/>
</dbReference>
<organism evidence="3 4">
    <name type="scientific">Piscinibacter aquaticus</name>
    <dbReference type="NCBI Taxonomy" id="392597"/>
    <lineage>
        <taxon>Bacteria</taxon>
        <taxon>Pseudomonadati</taxon>
        <taxon>Pseudomonadota</taxon>
        <taxon>Betaproteobacteria</taxon>
        <taxon>Burkholderiales</taxon>
        <taxon>Sphaerotilaceae</taxon>
        <taxon>Piscinibacter</taxon>
    </lineage>
</organism>
<dbReference type="Gene3D" id="2.60.40.420">
    <property type="entry name" value="Cupredoxins - blue copper proteins"/>
    <property type="match status" value="1"/>
</dbReference>
<dbReference type="SUPFAM" id="SSF49503">
    <property type="entry name" value="Cupredoxins"/>
    <property type="match status" value="1"/>
</dbReference>
<evidence type="ECO:0000313" key="3">
    <source>
        <dbReference type="EMBL" id="TXC67115.1"/>
    </source>
</evidence>
<dbReference type="InterPro" id="IPR034242">
    <property type="entry name" value="MauL"/>
</dbReference>
<dbReference type="GO" id="GO:0042597">
    <property type="term" value="C:periplasmic space"/>
    <property type="evidence" value="ECO:0007669"/>
    <property type="project" value="UniProtKB-SubCell"/>
</dbReference>
<protein>
    <submittedName>
        <fullName evidence="3">Methylamine utilization protein</fullName>
    </submittedName>
</protein>
<name>A0A5C6U5P7_9BURK</name>
<keyword evidence="4" id="KW-1185">Reference proteome</keyword>
<accession>A0A5C6U5P7</accession>
<comment type="subcellular location">
    <subcellularLocation>
        <location evidence="1">Periplasm</location>
    </subcellularLocation>
</comment>
<reference evidence="3 4" key="1">
    <citation type="submission" date="2019-08" db="EMBL/GenBank/DDBJ databases">
        <authorList>
            <person name="Khan S.A."/>
            <person name="Jeon C.O."/>
            <person name="Jeong S.E."/>
        </authorList>
    </citation>
    <scope>NUCLEOTIDE SEQUENCE [LARGE SCALE GENOMIC DNA]</scope>
    <source>
        <strain evidence="4">IMCC1728</strain>
    </source>
</reference>
<gene>
    <name evidence="3" type="ORF">FSC37_19490</name>
</gene>
<evidence type="ECO:0000256" key="2">
    <source>
        <dbReference type="SAM" id="SignalP"/>
    </source>
</evidence>
<feature type="chain" id="PRO_5022869934" evidence="2">
    <location>
        <begin position="29"/>
        <end position="209"/>
    </location>
</feature>